<dbReference type="AlphaFoldDB" id="A0A921MCW3"/>
<keyword evidence="11" id="KW-0963">Cytoplasm</keyword>
<dbReference type="PRINTS" id="PR01100">
    <property type="entry name" value="SHIKIMTKNASE"/>
</dbReference>
<dbReference type="InterPro" id="IPR027417">
    <property type="entry name" value="P-loop_NTPase"/>
</dbReference>
<dbReference type="Pfam" id="PF01202">
    <property type="entry name" value="SKI"/>
    <property type="match status" value="1"/>
</dbReference>
<dbReference type="EC" id="2.7.1.71" evidence="3 11"/>
<evidence type="ECO:0000256" key="7">
    <source>
        <dbReference type="ARBA" id="ARBA00022777"/>
    </source>
</evidence>
<dbReference type="InterPro" id="IPR031322">
    <property type="entry name" value="Shikimate/glucono_kinase"/>
</dbReference>
<keyword evidence="9 11" id="KW-0057">Aromatic amino acid biosynthesis</keyword>
<evidence type="ECO:0000256" key="10">
    <source>
        <dbReference type="ARBA" id="ARBA00048567"/>
    </source>
</evidence>
<dbReference type="Proteomes" id="UP000784435">
    <property type="component" value="Unassembled WGS sequence"/>
</dbReference>
<comment type="subunit">
    <text evidence="11">Monomer.</text>
</comment>
<feature type="binding site" evidence="11">
    <location>
        <position position="141"/>
    </location>
    <ligand>
        <name>ATP</name>
        <dbReference type="ChEBI" id="CHEBI:30616"/>
    </ligand>
</feature>
<evidence type="ECO:0000313" key="13">
    <source>
        <dbReference type="EMBL" id="HJG79733.1"/>
    </source>
</evidence>
<reference evidence="13" key="1">
    <citation type="journal article" date="2021" name="PeerJ">
        <title>Extensive microbial diversity within the chicken gut microbiome revealed by metagenomics and culture.</title>
        <authorList>
            <person name="Gilroy R."/>
            <person name="Ravi A."/>
            <person name="Getino M."/>
            <person name="Pursley I."/>
            <person name="Horton D.L."/>
            <person name="Alikhan N.F."/>
            <person name="Baker D."/>
            <person name="Gharbi K."/>
            <person name="Hall N."/>
            <person name="Watson M."/>
            <person name="Adriaenssens E.M."/>
            <person name="Foster-Nyarko E."/>
            <person name="Jarju S."/>
            <person name="Secka A."/>
            <person name="Antonio M."/>
            <person name="Oren A."/>
            <person name="Chaudhuri R.R."/>
            <person name="La Ragione R."/>
            <person name="Hildebrand F."/>
            <person name="Pallen M.J."/>
        </authorList>
    </citation>
    <scope>NUCLEOTIDE SEQUENCE</scope>
    <source>
        <strain evidence="13">ChiGjej5B5-7349</strain>
    </source>
</reference>
<evidence type="ECO:0000313" key="14">
    <source>
        <dbReference type="Proteomes" id="UP000784435"/>
    </source>
</evidence>
<evidence type="ECO:0000256" key="12">
    <source>
        <dbReference type="SAM" id="MobiDB-lite"/>
    </source>
</evidence>
<evidence type="ECO:0000256" key="8">
    <source>
        <dbReference type="ARBA" id="ARBA00022840"/>
    </source>
</evidence>
<dbReference type="InterPro" id="IPR023000">
    <property type="entry name" value="Shikimate_kinase_CS"/>
</dbReference>
<accession>A0A921MCW3</accession>
<dbReference type="GO" id="GO:0009423">
    <property type="term" value="P:chorismate biosynthetic process"/>
    <property type="evidence" value="ECO:0007669"/>
    <property type="project" value="UniProtKB-UniRule"/>
</dbReference>
<dbReference type="GO" id="GO:0005524">
    <property type="term" value="F:ATP binding"/>
    <property type="evidence" value="ECO:0007669"/>
    <property type="project" value="UniProtKB-UniRule"/>
</dbReference>
<dbReference type="InterPro" id="IPR000623">
    <property type="entry name" value="Shikimate_kinase/TSH1"/>
</dbReference>
<evidence type="ECO:0000256" key="3">
    <source>
        <dbReference type="ARBA" id="ARBA00012154"/>
    </source>
</evidence>
<dbReference type="PANTHER" id="PTHR21087:SF16">
    <property type="entry name" value="SHIKIMATE KINASE 1, CHLOROPLASTIC"/>
    <property type="match status" value="1"/>
</dbReference>
<dbReference type="CDD" id="cd00464">
    <property type="entry name" value="SK"/>
    <property type="match status" value="1"/>
</dbReference>
<comment type="subcellular location">
    <subcellularLocation>
        <location evidence="11">Cytoplasm</location>
    </subcellularLocation>
</comment>
<sequence length="225" mass="24149">MNPGEEHPLPRPVPPLDPAPAAGARIVLIGPPAAGKSTIGRLLAVRLGLPLYDTDALIVAAHGPIPEIFASRGEARFRSIEREVVRKTLRRLLDEPAVVSLGGGAILNSGTRAQLRHPALKVVGIDIDADTAAARLRGSSRPLLAGDEDPVDRWQQLVDERRPLYDGASTITVMAAHGPPSTVVNRIVDQLTGLQRAEEYARYQDIPSKEGRDDDPAGVERRTDA</sequence>
<comment type="similarity">
    <text evidence="2 11">Belongs to the shikimate kinase family.</text>
</comment>
<dbReference type="GO" id="GO:0004765">
    <property type="term" value="F:shikimate kinase activity"/>
    <property type="evidence" value="ECO:0007669"/>
    <property type="project" value="UniProtKB-UniRule"/>
</dbReference>
<comment type="caution">
    <text evidence="13">The sequence shown here is derived from an EMBL/GenBank/DDBJ whole genome shotgun (WGS) entry which is preliminary data.</text>
</comment>
<feature type="binding site" evidence="11">
    <location>
        <position position="78"/>
    </location>
    <ligand>
        <name>substrate</name>
    </ligand>
</feature>
<feature type="binding site" evidence="11">
    <location>
        <position position="103"/>
    </location>
    <ligand>
        <name>substrate</name>
    </ligand>
</feature>
<comment type="catalytic activity">
    <reaction evidence="10 11">
        <text>shikimate + ATP = 3-phosphoshikimate + ADP + H(+)</text>
        <dbReference type="Rhea" id="RHEA:13121"/>
        <dbReference type="ChEBI" id="CHEBI:15378"/>
        <dbReference type="ChEBI" id="CHEBI:30616"/>
        <dbReference type="ChEBI" id="CHEBI:36208"/>
        <dbReference type="ChEBI" id="CHEBI:145989"/>
        <dbReference type="ChEBI" id="CHEBI:456216"/>
        <dbReference type="EC" id="2.7.1.71"/>
    </reaction>
</comment>
<dbReference type="PANTHER" id="PTHR21087">
    <property type="entry name" value="SHIKIMATE KINASE"/>
    <property type="match status" value="1"/>
</dbReference>
<evidence type="ECO:0000256" key="5">
    <source>
        <dbReference type="ARBA" id="ARBA00022679"/>
    </source>
</evidence>
<organism evidence="13 14">
    <name type="scientific">Brevibacterium senegalense</name>
    <dbReference type="NCBI Taxonomy" id="1033736"/>
    <lineage>
        <taxon>Bacteria</taxon>
        <taxon>Bacillati</taxon>
        <taxon>Actinomycetota</taxon>
        <taxon>Actinomycetes</taxon>
        <taxon>Micrococcales</taxon>
        <taxon>Brevibacteriaceae</taxon>
        <taxon>Brevibacterium</taxon>
    </lineage>
</organism>
<dbReference type="GO" id="GO:0009073">
    <property type="term" value="P:aromatic amino acid family biosynthetic process"/>
    <property type="evidence" value="ECO:0007669"/>
    <property type="project" value="UniProtKB-KW"/>
</dbReference>
<keyword evidence="4 11" id="KW-0028">Amino-acid biosynthesis</keyword>
<dbReference type="PROSITE" id="PS01128">
    <property type="entry name" value="SHIKIMATE_KINASE"/>
    <property type="match status" value="1"/>
</dbReference>
<dbReference type="GO" id="GO:0005829">
    <property type="term" value="C:cytosol"/>
    <property type="evidence" value="ECO:0007669"/>
    <property type="project" value="TreeGrafter"/>
</dbReference>
<reference evidence="13" key="2">
    <citation type="submission" date="2021-09" db="EMBL/GenBank/DDBJ databases">
        <authorList>
            <person name="Gilroy R."/>
        </authorList>
    </citation>
    <scope>NUCLEOTIDE SEQUENCE</scope>
    <source>
        <strain evidence="13">ChiGjej5B5-7349</strain>
    </source>
</reference>
<comment type="caution">
    <text evidence="11">Lacks conserved residue(s) required for the propagation of feature annotation.</text>
</comment>
<proteinExistence type="inferred from homology"/>
<name>A0A921MCW3_9MICO</name>
<dbReference type="Gene3D" id="3.40.50.300">
    <property type="entry name" value="P-loop containing nucleotide triphosphate hydrolases"/>
    <property type="match status" value="1"/>
</dbReference>
<evidence type="ECO:0000256" key="1">
    <source>
        <dbReference type="ARBA" id="ARBA00004842"/>
    </source>
</evidence>
<evidence type="ECO:0000256" key="6">
    <source>
        <dbReference type="ARBA" id="ARBA00022741"/>
    </source>
</evidence>
<keyword evidence="6 11" id="KW-0547">Nucleotide-binding</keyword>
<feature type="binding site" evidence="11">
    <location>
        <position position="55"/>
    </location>
    <ligand>
        <name>substrate</name>
    </ligand>
</feature>
<dbReference type="GO" id="GO:0000287">
    <property type="term" value="F:magnesium ion binding"/>
    <property type="evidence" value="ECO:0007669"/>
    <property type="project" value="UniProtKB-UniRule"/>
</dbReference>
<feature type="binding site" evidence="11">
    <location>
        <position position="37"/>
    </location>
    <ligand>
        <name>Mg(2+)</name>
        <dbReference type="ChEBI" id="CHEBI:18420"/>
    </ligand>
</feature>
<evidence type="ECO:0000256" key="9">
    <source>
        <dbReference type="ARBA" id="ARBA00023141"/>
    </source>
</evidence>
<feature type="binding site" evidence="11">
    <location>
        <position position="161"/>
    </location>
    <ligand>
        <name>substrate</name>
    </ligand>
</feature>
<dbReference type="EMBL" id="DYUK01000102">
    <property type="protein sequence ID" value="HJG79733.1"/>
    <property type="molecule type" value="Genomic_DNA"/>
</dbReference>
<evidence type="ECO:0000256" key="4">
    <source>
        <dbReference type="ARBA" id="ARBA00022605"/>
    </source>
</evidence>
<protein>
    <recommendedName>
        <fullName evidence="3 11">Shikimate kinase</fullName>
        <shortName evidence="11">SK</shortName>
        <ecNumber evidence="3 11">2.7.1.71</ecNumber>
    </recommendedName>
</protein>
<comment type="function">
    <text evidence="11">Catalyzes the specific phosphorylation of the 3-hydroxyl group of shikimic acid using ATP as a cosubstrate.</text>
</comment>
<dbReference type="GO" id="GO:0008652">
    <property type="term" value="P:amino acid biosynthetic process"/>
    <property type="evidence" value="ECO:0007669"/>
    <property type="project" value="UniProtKB-KW"/>
</dbReference>
<keyword evidence="11" id="KW-0479">Metal-binding</keyword>
<dbReference type="HAMAP" id="MF_00109">
    <property type="entry name" value="Shikimate_kinase"/>
    <property type="match status" value="1"/>
</dbReference>
<keyword evidence="8 11" id="KW-0067">ATP-binding</keyword>
<evidence type="ECO:0000256" key="11">
    <source>
        <dbReference type="HAMAP-Rule" id="MF_00109"/>
    </source>
</evidence>
<feature type="region of interest" description="Disordered" evidence="12">
    <location>
        <begin position="200"/>
        <end position="225"/>
    </location>
</feature>
<comment type="pathway">
    <text evidence="1 11">Metabolic intermediate biosynthesis; chorismate biosynthesis; chorismate from D-erythrose 4-phosphate and phosphoenolpyruvate: step 5/7.</text>
</comment>
<gene>
    <name evidence="11" type="primary">aroK</name>
    <name evidence="13" type="ORF">K8V08_04900</name>
</gene>
<feature type="binding site" evidence="11">
    <location>
        <begin position="33"/>
        <end position="38"/>
    </location>
    <ligand>
        <name>ATP</name>
        <dbReference type="ChEBI" id="CHEBI:30616"/>
    </ligand>
</feature>
<comment type="cofactor">
    <cofactor evidence="11">
        <name>Mg(2+)</name>
        <dbReference type="ChEBI" id="CHEBI:18420"/>
    </cofactor>
    <text evidence="11">Binds 1 Mg(2+) ion per subunit.</text>
</comment>
<keyword evidence="5 11" id="KW-0808">Transferase</keyword>
<keyword evidence="7 11" id="KW-0418">Kinase</keyword>
<keyword evidence="11" id="KW-0460">Magnesium</keyword>
<evidence type="ECO:0000256" key="2">
    <source>
        <dbReference type="ARBA" id="ARBA00006997"/>
    </source>
</evidence>
<dbReference type="SUPFAM" id="SSF52540">
    <property type="entry name" value="P-loop containing nucleoside triphosphate hydrolases"/>
    <property type="match status" value="1"/>
</dbReference>